<dbReference type="Proteomes" id="UP000249130">
    <property type="component" value="Unassembled WGS sequence"/>
</dbReference>
<dbReference type="Pfam" id="PF13467">
    <property type="entry name" value="RHH_4"/>
    <property type="match status" value="1"/>
</dbReference>
<sequence length="99" mass="11045">MKDNQGGSNSRGEELASSHVKKRSVIIAGQKTSVSLEHLFWISLKEIADKRKLTISILMSEIDEQRMTANLSSACRVHVLRFYKEQRPSADGDPGSELT</sequence>
<name>A0A327L0G6_9BRAD</name>
<dbReference type="Gene3D" id="1.10.3990.20">
    <property type="entry name" value="protein bp1543"/>
    <property type="match status" value="1"/>
</dbReference>
<feature type="domain" description="Ribbon-helix-helix" evidence="2">
    <location>
        <begin position="21"/>
        <end position="81"/>
    </location>
</feature>
<dbReference type="InterPro" id="IPR038268">
    <property type="entry name" value="RHH_sf"/>
</dbReference>
<keyword evidence="4" id="KW-1185">Reference proteome</keyword>
<evidence type="ECO:0000313" key="3">
    <source>
        <dbReference type="EMBL" id="RAI43951.1"/>
    </source>
</evidence>
<dbReference type="EMBL" id="NPEX01000063">
    <property type="protein sequence ID" value="RAI43951.1"/>
    <property type="molecule type" value="Genomic_DNA"/>
</dbReference>
<dbReference type="AlphaFoldDB" id="A0A327L0G6"/>
<gene>
    <name evidence="3" type="ORF">CH341_11560</name>
</gene>
<evidence type="ECO:0000256" key="1">
    <source>
        <dbReference type="SAM" id="MobiDB-lite"/>
    </source>
</evidence>
<dbReference type="InterPro" id="IPR027373">
    <property type="entry name" value="RHH_dom"/>
</dbReference>
<evidence type="ECO:0000259" key="2">
    <source>
        <dbReference type="Pfam" id="PF13467"/>
    </source>
</evidence>
<reference evidence="3 4" key="1">
    <citation type="submission" date="2017-07" db="EMBL/GenBank/DDBJ databases">
        <title>Draft Genome Sequences of Select Purple Nonsulfur Bacteria.</title>
        <authorList>
            <person name="Lasarre B."/>
            <person name="Mckinlay J.B."/>
        </authorList>
    </citation>
    <scope>NUCLEOTIDE SEQUENCE [LARGE SCALE GENOMIC DNA]</scope>
    <source>
        <strain evidence="3 4">DSM 5909</strain>
    </source>
</reference>
<accession>A0A327L0G6</accession>
<proteinExistence type="predicted"/>
<comment type="caution">
    <text evidence="3">The sequence shown here is derived from an EMBL/GenBank/DDBJ whole genome shotgun (WGS) entry which is preliminary data.</text>
</comment>
<evidence type="ECO:0000313" key="4">
    <source>
        <dbReference type="Proteomes" id="UP000249130"/>
    </source>
</evidence>
<organism evidence="3 4">
    <name type="scientific">Rhodoplanes roseus</name>
    <dbReference type="NCBI Taxonomy" id="29409"/>
    <lineage>
        <taxon>Bacteria</taxon>
        <taxon>Pseudomonadati</taxon>
        <taxon>Pseudomonadota</taxon>
        <taxon>Alphaproteobacteria</taxon>
        <taxon>Hyphomicrobiales</taxon>
        <taxon>Nitrobacteraceae</taxon>
        <taxon>Rhodoplanes</taxon>
    </lineage>
</organism>
<protein>
    <recommendedName>
        <fullName evidence="2">Ribbon-helix-helix domain-containing protein</fullName>
    </recommendedName>
</protein>
<feature type="region of interest" description="Disordered" evidence="1">
    <location>
        <begin position="1"/>
        <end position="21"/>
    </location>
</feature>
<dbReference type="RefSeq" id="WP_111419193.1">
    <property type="nucleotide sequence ID" value="NZ_NPEX01000063.1"/>
</dbReference>
<dbReference type="OrthoDB" id="7477016at2"/>
<feature type="compositionally biased region" description="Polar residues" evidence="1">
    <location>
        <begin position="1"/>
        <end position="10"/>
    </location>
</feature>